<reference evidence="2" key="1">
    <citation type="submission" date="2013-03" db="EMBL/GenBank/DDBJ databases">
        <title>The Genome Sequence of Anopheles dirus WRAIR2.</title>
        <authorList>
            <consortium name="The Broad Institute Genomics Platform"/>
            <person name="Neafsey D.E."/>
            <person name="Walton C."/>
            <person name="Walker B."/>
            <person name="Young S.K."/>
            <person name="Zeng Q."/>
            <person name="Gargeya S."/>
            <person name="Fitzgerald M."/>
            <person name="Haas B."/>
            <person name="Abouelleil A."/>
            <person name="Allen A.W."/>
            <person name="Alvarado L."/>
            <person name="Arachchi H.M."/>
            <person name="Berlin A.M."/>
            <person name="Chapman S.B."/>
            <person name="Gainer-Dewar J."/>
            <person name="Goldberg J."/>
            <person name="Griggs A."/>
            <person name="Gujja S."/>
            <person name="Hansen M."/>
            <person name="Howarth C."/>
            <person name="Imamovic A."/>
            <person name="Ireland A."/>
            <person name="Larimer J."/>
            <person name="McCowan C."/>
            <person name="Murphy C."/>
            <person name="Pearson M."/>
            <person name="Poon T.W."/>
            <person name="Priest M."/>
            <person name="Roberts A."/>
            <person name="Saif S."/>
            <person name="Shea T."/>
            <person name="Sisk P."/>
            <person name="Sykes S."/>
            <person name="Wortman J."/>
            <person name="Nusbaum C."/>
            <person name="Birren B."/>
        </authorList>
    </citation>
    <scope>NUCLEOTIDE SEQUENCE [LARGE SCALE GENOMIC DNA]</scope>
    <source>
        <strain evidence="2">WRAIR2</strain>
    </source>
</reference>
<name>A0A182N3V3_9DIPT</name>
<dbReference type="VEuPathDB" id="VectorBase:ADIR002317"/>
<dbReference type="AlphaFoldDB" id="A0A182N3V3"/>
<sequence>MDAFEAQLNDSECRKHVHNWINCTVGHMPDNHSRMVELIDRLIDHNLLRNFNWSAESKDGIFRQITSHSCRSHATDGTLDSSSSNARNFEIVLAFGQLTMSYVLVEKKDAAGNQELLAAPRSWLRSKKDGTTYLCWPNAKSFSKLTSLLTDKRSRPSFEWEHHPSSDAVCGRMPYVLVETIDSIGSASELIVAPETWLEEHEGKLNYLRWPDAEDISMLDWGIN</sequence>
<protein>
    <submittedName>
        <fullName evidence="1">Uncharacterized protein</fullName>
    </submittedName>
</protein>
<accession>A0A182N3V3</accession>
<organism evidence="1 2">
    <name type="scientific">Anopheles dirus</name>
    <dbReference type="NCBI Taxonomy" id="7168"/>
    <lineage>
        <taxon>Eukaryota</taxon>
        <taxon>Metazoa</taxon>
        <taxon>Ecdysozoa</taxon>
        <taxon>Arthropoda</taxon>
        <taxon>Hexapoda</taxon>
        <taxon>Insecta</taxon>
        <taxon>Pterygota</taxon>
        <taxon>Neoptera</taxon>
        <taxon>Endopterygota</taxon>
        <taxon>Diptera</taxon>
        <taxon>Nematocera</taxon>
        <taxon>Culicoidea</taxon>
        <taxon>Culicidae</taxon>
        <taxon>Anophelinae</taxon>
        <taxon>Anopheles</taxon>
    </lineage>
</organism>
<evidence type="ECO:0000313" key="2">
    <source>
        <dbReference type="Proteomes" id="UP000075884"/>
    </source>
</evidence>
<reference evidence="1" key="2">
    <citation type="submission" date="2020-05" db="UniProtKB">
        <authorList>
            <consortium name="EnsemblMetazoa"/>
        </authorList>
    </citation>
    <scope>IDENTIFICATION</scope>
    <source>
        <strain evidence="1">WRAIR2</strain>
    </source>
</reference>
<proteinExistence type="predicted"/>
<dbReference type="EnsemblMetazoa" id="ADIR002317-RA">
    <property type="protein sequence ID" value="ADIR002317-PA"/>
    <property type="gene ID" value="ADIR002317"/>
</dbReference>
<dbReference type="STRING" id="7168.A0A182N3V3"/>
<evidence type="ECO:0000313" key="1">
    <source>
        <dbReference type="EnsemblMetazoa" id="ADIR002317-PA"/>
    </source>
</evidence>
<keyword evidence="2" id="KW-1185">Reference proteome</keyword>
<dbReference type="Proteomes" id="UP000075884">
    <property type="component" value="Unassembled WGS sequence"/>
</dbReference>